<dbReference type="HOGENOM" id="CLU_2512787_0_0_1"/>
<sequence length="85" mass="9814">MGLIMNILLRDARRRRLKTLAFLCSITQTSAAIPDATLSADDLSVYLSARIFMCSNQRRIFSPLDTESELERRCLSHPFLIWRLL</sequence>
<evidence type="ECO:0000313" key="1">
    <source>
        <dbReference type="EMBL" id="KDR70738.1"/>
    </source>
</evidence>
<reference evidence="2" key="1">
    <citation type="journal article" date="2014" name="Proc. Natl. Acad. Sci. U.S.A.">
        <title>Extensive sampling of basidiomycete genomes demonstrates inadequacy of the white-rot/brown-rot paradigm for wood decay fungi.</title>
        <authorList>
            <person name="Riley R."/>
            <person name="Salamov A.A."/>
            <person name="Brown D.W."/>
            <person name="Nagy L.G."/>
            <person name="Floudas D."/>
            <person name="Held B.W."/>
            <person name="Levasseur A."/>
            <person name="Lombard V."/>
            <person name="Morin E."/>
            <person name="Otillar R."/>
            <person name="Lindquist E.A."/>
            <person name="Sun H."/>
            <person name="LaButti K.M."/>
            <person name="Schmutz J."/>
            <person name="Jabbour D."/>
            <person name="Luo H."/>
            <person name="Baker S.E."/>
            <person name="Pisabarro A.G."/>
            <person name="Walton J.D."/>
            <person name="Blanchette R.A."/>
            <person name="Henrissat B."/>
            <person name="Martin F."/>
            <person name="Cullen D."/>
            <person name="Hibbett D.S."/>
            <person name="Grigoriev I.V."/>
        </authorList>
    </citation>
    <scope>NUCLEOTIDE SEQUENCE [LARGE SCALE GENOMIC DNA]</scope>
    <source>
        <strain evidence="2">CBS 339.88</strain>
    </source>
</reference>
<dbReference type="Proteomes" id="UP000027222">
    <property type="component" value="Unassembled WGS sequence"/>
</dbReference>
<protein>
    <submittedName>
        <fullName evidence="1">Uncharacterized protein</fullName>
    </submittedName>
</protein>
<proteinExistence type="predicted"/>
<accession>A0A067SVD4</accession>
<gene>
    <name evidence="1" type="ORF">GALMADRAFT_254775</name>
</gene>
<keyword evidence="2" id="KW-1185">Reference proteome</keyword>
<dbReference type="EMBL" id="KL142396">
    <property type="protein sequence ID" value="KDR70738.1"/>
    <property type="molecule type" value="Genomic_DNA"/>
</dbReference>
<evidence type="ECO:0000313" key="2">
    <source>
        <dbReference type="Proteomes" id="UP000027222"/>
    </source>
</evidence>
<name>A0A067SVD4_GALM3</name>
<dbReference type="AlphaFoldDB" id="A0A067SVD4"/>
<organism evidence="1 2">
    <name type="scientific">Galerina marginata (strain CBS 339.88)</name>
    <dbReference type="NCBI Taxonomy" id="685588"/>
    <lineage>
        <taxon>Eukaryota</taxon>
        <taxon>Fungi</taxon>
        <taxon>Dikarya</taxon>
        <taxon>Basidiomycota</taxon>
        <taxon>Agaricomycotina</taxon>
        <taxon>Agaricomycetes</taxon>
        <taxon>Agaricomycetidae</taxon>
        <taxon>Agaricales</taxon>
        <taxon>Agaricineae</taxon>
        <taxon>Strophariaceae</taxon>
        <taxon>Galerina</taxon>
    </lineage>
</organism>